<evidence type="ECO:0000313" key="3">
    <source>
        <dbReference type="EMBL" id="AMN31205.1"/>
    </source>
</evidence>
<evidence type="ECO:0000256" key="1">
    <source>
        <dbReference type="SAM" id="MobiDB-lite"/>
    </source>
</evidence>
<name>A0A140GRP6_CLOPF</name>
<dbReference type="InterPro" id="IPR026906">
    <property type="entry name" value="LRR_5"/>
</dbReference>
<dbReference type="RefSeq" id="WP_061429795.1">
    <property type="nucleotide sequence ID" value="NZ_CATNZX010000001.1"/>
</dbReference>
<dbReference type="Gene3D" id="3.80.10.10">
    <property type="entry name" value="Ribonuclease Inhibitor"/>
    <property type="match status" value="1"/>
</dbReference>
<dbReference type="AlphaFoldDB" id="A0A140GRP6"/>
<keyword evidence="3" id="KW-0614">Plasmid</keyword>
<feature type="transmembrane region" description="Helical" evidence="2">
    <location>
        <begin position="21"/>
        <end position="40"/>
    </location>
</feature>
<proteinExistence type="predicted"/>
<protein>
    <submittedName>
        <fullName evidence="3">Leucine-rich cell surface protein</fullName>
    </submittedName>
</protein>
<dbReference type="Proteomes" id="UP000070260">
    <property type="component" value="Plasmid pJFP838A"/>
</dbReference>
<organism evidence="3 4">
    <name type="scientific">Clostridium perfringens</name>
    <dbReference type="NCBI Taxonomy" id="1502"/>
    <lineage>
        <taxon>Bacteria</taxon>
        <taxon>Bacillati</taxon>
        <taxon>Bacillota</taxon>
        <taxon>Clostridia</taxon>
        <taxon>Eubacteriales</taxon>
        <taxon>Clostridiaceae</taxon>
        <taxon>Clostridium</taxon>
    </lineage>
</organism>
<dbReference type="PATRIC" id="fig|1502.177.peg.3498"/>
<feature type="region of interest" description="Disordered" evidence="1">
    <location>
        <begin position="177"/>
        <end position="197"/>
    </location>
</feature>
<evidence type="ECO:0000256" key="2">
    <source>
        <dbReference type="SAM" id="Phobius"/>
    </source>
</evidence>
<accession>A0A140GRP6</accession>
<feature type="compositionally biased region" description="Polar residues" evidence="1">
    <location>
        <begin position="58"/>
        <end position="77"/>
    </location>
</feature>
<evidence type="ECO:0000313" key="4">
    <source>
        <dbReference type="Proteomes" id="UP000070260"/>
    </source>
</evidence>
<keyword evidence="2" id="KW-0472">Membrane</keyword>
<keyword evidence="2" id="KW-1133">Transmembrane helix</keyword>
<dbReference type="EMBL" id="CP013615">
    <property type="protein sequence ID" value="AMN31205.1"/>
    <property type="molecule type" value="Genomic_DNA"/>
</dbReference>
<feature type="compositionally biased region" description="Pro residues" evidence="1">
    <location>
        <begin position="180"/>
        <end position="190"/>
    </location>
</feature>
<dbReference type="InterPro" id="IPR032675">
    <property type="entry name" value="LRR_dom_sf"/>
</dbReference>
<geneLocation type="plasmid" evidence="3 4">
    <name>pJFP838A</name>
</geneLocation>
<reference evidence="3 4" key="1">
    <citation type="journal article" date="2016" name="PLoS ONE">
        <title>Plasmid Characterization and Chromosome Analysis of Two netF+ Clostridium perfringens Isolates Associated with Foal and Canine Necrotizing Enteritis.</title>
        <authorList>
            <person name="Mehdizadeh Gohari I."/>
            <person name="Kropinski A.M."/>
            <person name="Weese S.J."/>
            <person name="Parreira V.R."/>
            <person name="Whitehead A.E."/>
            <person name="Boerlin P."/>
            <person name="Prescott J.F."/>
        </authorList>
    </citation>
    <scope>NUCLEOTIDE SEQUENCE [LARGE SCALE GENOMIC DNA]</scope>
    <source>
        <strain evidence="3 4">JP838</strain>
        <plasmid evidence="4">Plasmid pJFP838A</plasmid>
    </source>
</reference>
<dbReference type="OrthoDB" id="1927681at2"/>
<keyword evidence="2" id="KW-0812">Transmembrane</keyword>
<sequence length="288" mass="31960">MKKNKIQSILHSKGYVSIETLIVAGLVIATGAFLTSKLVWKGKDVANSNNRNMTVASKTMDDNSFNNSTPVDSSPQVQEAKHNIENPSDLSDYDYTVIDDNYINSELKKIDEKTSHESGPLVTPPEVIARLKAPIESLRKFKGGVMITGYHGNKTDIEIPSYINGKEVTVIAPIAFLPKSPEPPEPPEPSEPSDLKEKITITEIPKGDLETVKLPNTLKYIGEDAFAFNQLTEITIPDSVTEIGNSAFYHNNITLEKIKLPKNFKEDKDTFYKKYVNGVMSESDRPAM</sequence>
<feature type="region of interest" description="Disordered" evidence="1">
    <location>
        <begin position="58"/>
        <end position="88"/>
    </location>
</feature>
<gene>
    <name evidence="3" type="ORF">JFP838_pA0289</name>
</gene>
<dbReference type="Pfam" id="PF13306">
    <property type="entry name" value="LRR_5"/>
    <property type="match status" value="1"/>
</dbReference>